<evidence type="ECO:0000313" key="2">
    <source>
        <dbReference type="EMBL" id="KAH9426735.1"/>
    </source>
</evidence>
<name>A0ABQ8JW87_DERPT</name>
<protein>
    <submittedName>
        <fullName evidence="2">Uncharacterized protein</fullName>
    </submittedName>
</protein>
<keyword evidence="3" id="KW-1185">Reference proteome</keyword>
<reference evidence="2 3" key="2">
    <citation type="journal article" date="2022" name="Mol. Biol. Evol.">
        <title>Comparative Genomics Reveals Insights into the Divergent Evolution of Astigmatic Mites and Household Pest Adaptations.</title>
        <authorList>
            <person name="Xiong Q."/>
            <person name="Wan A.T."/>
            <person name="Liu X."/>
            <person name="Fung C.S."/>
            <person name="Xiao X."/>
            <person name="Malainual N."/>
            <person name="Hou J."/>
            <person name="Wang L."/>
            <person name="Wang M."/>
            <person name="Yang K.Y."/>
            <person name="Cui Y."/>
            <person name="Leung E.L."/>
            <person name="Nong W."/>
            <person name="Shin S.K."/>
            <person name="Au S.W."/>
            <person name="Jeong K.Y."/>
            <person name="Chew F.T."/>
            <person name="Hui J.H."/>
            <person name="Leung T.F."/>
            <person name="Tungtrongchitr A."/>
            <person name="Zhong N."/>
            <person name="Liu Z."/>
            <person name="Tsui S.K."/>
        </authorList>
    </citation>
    <scope>NUCLEOTIDE SEQUENCE [LARGE SCALE GENOMIC DNA]</scope>
    <source>
        <strain evidence="2">Derp</strain>
    </source>
</reference>
<evidence type="ECO:0000256" key="1">
    <source>
        <dbReference type="SAM" id="MobiDB-lite"/>
    </source>
</evidence>
<gene>
    <name evidence="2" type="ORF">DERP_002835</name>
</gene>
<proteinExistence type="predicted"/>
<accession>A0ABQ8JW87</accession>
<organism evidence="2 3">
    <name type="scientific">Dermatophagoides pteronyssinus</name>
    <name type="common">European house dust mite</name>
    <dbReference type="NCBI Taxonomy" id="6956"/>
    <lineage>
        <taxon>Eukaryota</taxon>
        <taxon>Metazoa</taxon>
        <taxon>Ecdysozoa</taxon>
        <taxon>Arthropoda</taxon>
        <taxon>Chelicerata</taxon>
        <taxon>Arachnida</taxon>
        <taxon>Acari</taxon>
        <taxon>Acariformes</taxon>
        <taxon>Sarcoptiformes</taxon>
        <taxon>Astigmata</taxon>
        <taxon>Psoroptidia</taxon>
        <taxon>Analgoidea</taxon>
        <taxon>Pyroglyphidae</taxon>
        <taxon>Dermatophagoidinae</taxon>
        <taxon>Dermatophagoides</taxon>
    </lineage>
</organism>
<sequence length="59" mass="6468">MVIKGDKSGKNRHVPKSPGHPRSFTTTTNTNNAGQYFLEDVPLRQSVPIIYVGLSKMGP</sequence>
<feature type="region of interest" description="Disordered" evidence="1">
    <location>
        <begin position="1"/>
        <end position="30"/>
    </location>
</feature>
<comment type="caution">
    <text evidence="2">The sequence shown here is derived from an EMBL/GenBank/DDBJ whole genome shotgun (WGS) entry which is preliminary data.</text>
</comment>
<evidence type="ECO:0000313" key="3">
    <source>
        <dbReference type="Proteomes" id="UP000887458"/>
    </source>
</evidence>
<dbReference type="EMBL" id="NJHN03000008">
    <property type="protein sequence ID" value="KAH9426735.1"/>
    <property type="molecule type" value="Genomic_DNA"/>
</dbReference>
<dbReference type="Proteomes" id="UP000887458">
    <property type="component" value="Unassembled WGS sequence"/>
</dbReference>
<reference evidence="2 3" key="1">
    <citation type="journal article" date="2018" name="J. Allergy Clin. Immunol.">
        <title>High-quality assembly of Dermatophagoides pteronyssinus genome and transcriptome reveals a wide range of novel allergens.</title>
        <authorList>
            <person name="Liu X.Y."/>
            <person name="Yang K.Y."/>
            <person name="Wang M.Q."/>
            <person name="Kwok J.S."/>
            <person name="Zeng X."/>
            <person name="Yang Z."/>
            <person name="Xiao X.J."/>
            <person name="Lau C.P."/>
            <person name="Li Y."/>
            <person name="Huang Z.M."/>
            <person name="Ba J.G."/>
            <person name="Yim A.K."/>
            <person name="Ouyang C.Y."/>
            <person name="Ngai S.M."/>
            <person name="Chan T.F."/>
            <person name="Leung E.L."/>
            <person name="Liu L."/>
            <person name="Liu Z.G."/>
            <person name="Tsui S.K."/>
        </authorList>
    </citation>
    <scope>NUCLEOTIDE SEQUENCE [LARGE SCALE GENOMIC DNA]</scope>
    <source>
        <strain evidence="2">Derp</strain>
    </source>
</reference>